<keyword evidence="4" id="KW-0274">FAD</keyword>
<dbReference type="Pfam" id="PF08031">
    <property type="entry name" value="BBE"/>
    <property type="match status" value="1"/>
</dbReference>
<feature type="domain" description="FAD-binding PCMH-type" evidence="6">
    <location>
        <begin position="1"/>
        <end position="110"/>
    </location>
</feature>
<keyword evidence="5" id="KW-0560">Oxidoreductase</keyword>
<evidence type="ECO:0000259" key="6">
    <source>
        <dbReference type="PROSITE" id="PS51387"/>
    </source>
</evidence>
<comment type="similarity">
    <text evidence="2">Belongs to the oxygen-dependent FAD-linked oxidoreductase family.</text>
</comment>
<dbReference type="InterPro" id="IPR036318">
    <property type="entry name" value="FAD-bd_PCMH-like_sf"/>
</dbReference>
<dbReference type="InterPro" id="IPR012951">
    <property type="entry name" value="BBE"/>
</dbReference>
<evidence type="ECO:0000256" key="2">
    <source>
        <dbReference type="ARBA" id="ARBA00005466"/>
    </source>
</evidence>
<evidence type="ECO:0000313" key="7">
    <source>
        <dbReference type="EMBL" id="SPO06762.1"/>
    </source>
</evidence>
<dbReference type="Gene3D" id="3.40.462.20">
    <property type="match status" value="1"/>
</dbReference>
<proteinExistence type="inferred from homology"/>
<dbReference type="GO" id="GO:0071949">
    <property type="term" value="F:FAD binding"/>
    <property type="evidence" value="ECO:0007669"/>
    <property type="project" value="InterPro"/>
</dbReference>
<dbReference type="PROSITE" id="PS51387">
    <property type="entry name" value="FAD_PCMH"/>
    <property type="match status" value="1"/>
</dbReference>
<dbReference type="InterPro" id="IPR006094">
    <property type="entry name" value="Oxid_FAD_bind_N"/>
</dbReference>
<keyword evidence="8" id="KW-1185">Reference proteome</keyword>
<evidence type="ECO:0000313" key="8">
    <source>
        <dbReference type="Proteomes" id="UP001187682"/>
    </source>
</evidence>
<reference evidence="7" key="1">
    <citation type="submission" date="2018-03" db="EMBL/GenBank/DDBJ databases">
        <authorList>
            <person name="Guldener U."/>
        </authorList>
    </citation>
    <scope>NUCLEOTIDE SEQUENCE</scope>
</reference>
<comment type="caution">
    <text evidence="7">The sequence shown here is derived from an EMBL/GenBank/DDBJ whole genome shotgun (WGS) entry which is preliminary data.</text>
</comment>
<dbReference type="GO" id="GO:0016491">
    <property type="term" value="F:oxidoreductase activity"/>
    <property type="evidence" value="ECO:0007669"/>
    <property type="project" value="UniProtKB-KW"/>
</dbReference>
<dbReference type="AlphaFoldDB" id="A0AAE8N894"/>
<sequence length="371" mass="41814">MDDSGEFAELQPGLTNGELVRGLWEQGKQTTTGICLCAGIMGIMLGGGHGYMQGRYGLVTDQILEARVVLADGSWVTASPRENTDLFWALRGAGHNFGIITGVKFKVYDRLEEWSEVQMIFSEDKLEAVFQLSNDYIEEANHPPELTVWHLLARMDDLSDDAVVVMSLIYRGRFNDLEPYVAPFRDIGPLAEQQHDGVPFVDLFDINVLTEASTTCDRGLYRHLAPTYLRQYNSTSLRKVYDIFNGITAKYPEMGTHSTFMIEGYPIQGVTSIHPEDTAAPFRDYPLLLSPQLGYTNPAHSNDILAANKDMRRAIVEGSGSEQLNAYVNYASGDESLPELYGHEPWRMRKLRELKRKYDPTGKFNFYMPIS</sequence>
<name>A0AAE8N894_9PEZI</name>
<comment type="cofactor">
    <cofactor evidence="1">
        <name>FAD</name>
        <dbReference type="ChEBI" id="CHEBI:57692"/>
    </cofactor>
</comment>
<evidence type="ECO:0000256" key="1">
    <source>
        <dbReference type="ARBA" id="ARBA00001974"/>
    </source>
</evidence>
<dbReference type="InterPro" id="IPR050416">
    <property type="entry name" value="FAD-linked_Oxidoreductase"/>
</dbReference>
<protein>
    <submittedName>
        <fullName evidence="7">Related to oxidoreductase</fullName>
    </submittedName>
</protein>
<dbReference type="InterPro" id="IPR016166">
    <property type="entry name" value="FAD-bd_PCMH"/>
</dbReference>
<dbReference type="Gene3D" id="3.30.465.10">
    <property type="match status" value="1"/>
</dbReference>
<dbReference type="Proteomes" id="UP001187682">
    <property type="component" value="Unassembled WGS sequence"/>
</dbReference>
<dbReference type="InterPro" id="IPR016169">
    <property type="entry name" value="FAD-bd_PCMH_sub2"/>
</dbReference>
<gene>
    <name evidence="7" type="ORF">DNG_09456</name>
</gene>
<dbReference type="EMBL" id="ONZQ02000017">
    <property type="protein sequence ID" value="SPO06762.1"/>
    <property type="molecule type" value="Genomic_DNA"/>
</dbReference>
<evidence type="ECO:0000256" key="3">
    <source>
        <dbReference type="ARBA" id="ARBA00022630"/>
    </source>
</evidence>
<dbReference type="SUPFAM" id="SSF56176">
    <property type="entry name" value="FAD-binding/transporter-associated domain-like"/>
    <property type="match status" value="1"/>
</dbReference>
<accession>A0AAE8N894</accession>
<dbReference type="PANTHER" id="PTHR42973:SF9">
    <property type="entry name" value="FAD-BINDING PCMH-TYPE DOMAIN-CONTAINING PROTEIN-RELATED"/>
    <property type="match status" value="1"/>
</dbReference>
<keyword evidence="3" id="KW-0285">Flavoprotein</keyword>
<dbReference type="PANTHER" id="PTHR42973">
    <property type="entry name" value="BINDING OXIDOREDUCTASE, PUTATIVE (AFU_ORTHOLOGUE AFUA_1G17690)-RELATED"/>
    <property type="match status" value="1"/>
</dbReference>
<evidence type="ECO:0000256" key="4">
    <source>
        <dbReference type="ARBA" id="ARBA00022827"/>
    </source>
</evidence>
<organism evidence="7 8">
    <name type="scientific">Cephalotrichum gorgonifer</name>
    <dbReference type="NCBI Taxonomy" id="2041049"/>
    <lineage>
        <taxon>Eukaryota</taxon>
        <taxon>Fungi</taxon>
        <taxon>Dikarya</taxon>
        <taxon>Ascomycota</taxon>
        <taxon>Pezizomycotina</taxon>
        <taxon>Sordariomycetes</taxon>
        <taxon>Hypocreomycetidae</taxon>
        <taxon>Microascales</taxon>
        <taxon>Microascaceae</taxon>
        <taxon>Cephalotrichum</taxon>
    </lineage>
</organism>
<evidence type="ECO:0000256" key="5">
    <source>
        <dbReference type="ARBA" id="ARBA00023002"/>
    </source>
</evidence>
<dbReference type="Pfam" id="PF01565">
    <property type="entry name" value="FAD_binding_4"/>
    <property type="match status" value="1"/>
</dbReference>